<gene>
    <name evidence="1" type="ORF">BIY20_15720</name>
</gene>
<evidence type="ECO:0000313" key="2">
    <source>
        <dbReference type="Proteomes" id="UP000186039"/>
    </source>
</evidence>
<dbReference type="Proteomes" id="UP000186039">
    <property type="component" value="Unassembled WGS sequence"/>
</dbReference>
<sequence>MGITKREFEILKRRIDTISDNQLKELKTLIDAKLTRDSSCNITSEEVDFLLEIFSPTDVN</sequence>
<organism evidence="1 2">
    <name type="scientific">Vibrio panuliri</name>
    <dbReference type="NCBI Taxonomy" id="1381081"/>
    <lineage>
        <taxon>Bacteria</taxon>
        <taxon>Pseudomonadati</taxon>
        <taxon>Pseudomonadota</taxon>
        <taxon>Gammaproteobacteria</taxon>
        <taxon>Vibrionales</taxon>
        <taxon>Vibrionaceae</taxon>
        <taxon>Vibrio</taxon>
    </lineage>
</organism>
<evidence type="ECO:0000313" key="1">
    <source>
        <dbReference type="EMBL" id="OLQ85966.1"/>
    </source>
</evidence>
<comment type="caution">
    <text evidence="1">The sequence shown here is derived from an EMBL/GenBank/DDBJ whole genome shotgun (WGS) entry which is preliminary data.</text>
</comment>
<reference evidence="1 2" key="1">
    <citation type="submission" date="2016-09" db="EMBL/GenBank/DDBJ databases">
        <title>Genomic Taxonomy of the Vibrionaceae.</title>
        <authorList>
            <person name="Gonzalez-Castillo A."/>
            <person name="Gomez-Gil B."/>
            <person name="Enciso-Ibarra K."/>
        </authorList>
    </citation>
    <scope>NUCLEOTIDE SEQUENCE [LARGE SCALE GENOMIC DNA]</scope>
    <source>
        <strain evidence="1 2">CAIM 1902</strain>
    </source>
</reference>
<accession>A0ABX3F6N0</accession>
<proteinExistence type="predicted"/>
<dbReference type="RefSeq" id="WP_075716122.1">
    <property type="nucleotide sequence ID" value="NZ_AP019655.1"/>
</dbReference>
<protein>
    <submittedName>
        <fullName evidence="1">Uncharacterized protein</fullName>
    </submittedName>
</protein>
<dbReference type="EMBL" id="MJMH01000216">
    <property type="protein sequence ID" value="OLQ85966.1"/>
    <property type="molecule type" value="Genomic_DNA"/>
</dbReference>
<name>A0ABX3F6N0_9VIBR</name>
<keyword evidence="2" id="KW-1185">Reference proteome</keyword>